<dbReference type="GO" id="GO:0032991">
    <property type="term" value="C:protein-containing complex"/>
    <property type="evidence" value="ECO:0007669"/>
    <property type="project" value="TreeGrafter"/>
</dbReference>
<dbReference type="GO" id="GO:0005886">
    <property type="term" value="C:plasma membrane"/>
    <property type="evidence" value="ECO:0007669"/>
    <property type="project" value="TreeGrafter"/>
</dbReference>
<keyword evidence="5" id="KW-0325">Glycoprotein</keyword>
<evidence type="ECO:0000256" key="4">
    <source>
        <dbReference type="ARBA" id="ARBA00023157"/>
    </source>
</evidence>
<dbReference type="InterPro" id="IPR051022">
    <property type="entry name" value="Notch_Cell-Fate_Det"/>
</dbReference>
<feature type="domain" description="EGF-like" evidence="7">
    <location>
        <begin position="97"/>
        <end position="135"/>
    </location>
</feature>
<dbReference type="Gene3D" id="2.10.25.10">
    <property type="entry name" value="Laminin"/>
    <property type="match status" value="2"/>
</dbReference>
<evidence type="ECO:0000256" key="6">
    <source>
        <dbReference type="PROSITE-ProRule" id="PRU00076"/>
    </source>
</evidence>
<dbReference type="PANTHER" id="PTHR24049:SF22">
    <property type="entry name" value="DROSOPHILA CRUMBS HOMOLOG"/>
    <property type="match status" value="1"/>
</dbReference>
<dbReference type="Pfam" id="PF07534">
    <property type="entry name" value="TLD"/>
    <property type="match status" value="1"/>
</dbReference>
<feature type="domain" description="EGF-like" evidence="7">
    <location>
        <begin position="137"/>
        <end position="173"/>
    </location>
</feature>
<dbReference type="FunFam" id="2.10.25.10:FF:000434">
    <property type="entry name" value="Predicted protein"/>
    <property type="match status" value="1"/>
</dbReference>
<feature type="disulfide bond" evidence="6">
    <location>
        <begin position="125"/>
        <end position="134"/>
    </location>
</feature>
<dbReference type="PROSITE" id="PS01186">
    <property type="entry name" value="EGF_2"/>
    <property type="match status" value="2"/>
</dbReference>
<dbReference type="AlphaFoldDB" id="A0A2B4S2L2"/>
<dbReference type="PROSITE" id="PS00010">
    <property type="entry name" value="ASX_HYDROXYL"/>
    <property type="match status" value="1"/>
</dbReference>
<dbReference type="InterPro" id="IPR000742">
    <property type="entry name" value="EGF"/>
</dbReference>
<keyword evidence="1 6" id="KW-0245">EGF-like domain</keyword>
<dbReference type="InterPro" id="IPR001881">
    <property type="entry name" value="EGF-like_Ca-bd_dom"/>
</dbReference>
<dbReference type="EMBL" id="LSMT01000231">
    <property type="protein sequence ID" value="PFX22725.1"/>
    <property type="molecule type" value="Genomic_DNA"/>
</dbReference>
<reference evidence="10" key="1">
    <citation type="journal article" date="2017" name="bioRxiv">
        <title>Comparative analysis of the genomes of Stylophora pistillata and Acropora digitifera provides evidence for extensive differences between species of corals.</title>
        <authorList>
            <person name="Voolstra C.R."/>
            <person name="Li Y."/>
            <person name="Liew Y.J."/>
            <person name="Baumgarten S."/>
            <person name="Zoccola D."/>
            <person name="Flot J.-F."/>
            <person name="Tambutte S."/>
            <person name="Allemand D."/>
            <person name="Aranda M."/>
        </authorList>
    </citation>
    <scope>NUCLEOTIDE SEQUENCE [LARGE SCALE GENOMIC DNA]</scope>
</reference>
<dbReference type="GO" id="GO:0007157">
    <property type="term" value="P:heterophilic cell-cell adhesion via plasma membrane cell adhesion molecules"/>
    <property type="evidence" value="ECO:0007669"/>
    <property type="project" value="TreeGrafter"/>
</dbReference>
<dbReference type="PROSITE" id="PS50026">
    <property type="entry name" value="EGF_3"/>
    <property type="match status" value="2"/>
</dbReference>
<dbReference type="PANTHER" id="PTHR24049">
    <property type="entry name" value="CRUMBS FAMILY MEMBER"/>
    <property type="match status" value="1"/>
</dbReference>
<dbReference type="GO" id="GO:0045197">
    <property type="term" value="P:establishment or maintenance of epithelial cell apical/basal polarity"/>
    <property type="evidence" value="ECO:0007669"/>
    <property type="project" value="TreeGrafter"/>
</dbReference>
<dbReference type="InterPro" id="IPR006571">
    <property type="entry name" value="TLDc_dom"/>
</dbReference>
<proteinExistence type="predicted"/>
<accession>A0A2B4S2L2</accession>
<evidence type="ECO:0000256" key="2">
    <source>
        <dbReference type="ARBA" id="ARBA00022729"/>
    </source>
</evidence>
<comment type="caution">
    <text evidence="9">The sequence shown here is derived from an EMBL/GenBank/DDBJ whole genome shotgun (WGS) entry which is preliminary data.</text>
</comment>
<organism evidence="9 10">
    <name type="scientific">Stylophora pistillata</name>
    <name type="common">Smooth cauliflower coral</name>
    <dbReference type="NCBI Taxonomy" id="50429"/>
    <lineage>
        <taxon>Eukaryota</taxon>
        <taxon>Metazoa</taxon>
        <taxon>Cnidaria</taxon>
        <taxon>Anthozoa</taxon>
        <taxon>Hexacorallia</taxon>
        <taxon>Scleractinia</taxon>
        <taxon>Astrocoeniina</taxon>
        <taxon>Pocilloporidae</taxon>
        <taxon>Stylophora</taxon>
    </lineage>
</organism>
<feature type="disulfide bond" evidence="6">
    <location>
        <begin position="163"/>
        <end position="172"/>
    </location>
</feature>
<dbReference type="Proteomes" id="UP000225706">
    <property type="component" value="Unassembled WGS sequence"/>
</dbReference>
<keyword evidence="10" id="KW-1185">Reference proteome</keyword>
<dbReference type="SMART" id="SM00584">
    <property type="entry name" value="TLDc"/>
    <property type="match status" value="1"/>
</dbReference>
<dbReference type="PROSITE" id="PS00022">
    <property type="entry name" value="EGF_1"/>
    <property type="match status" value="2"/>
</dbReference>
<evidence type="ECO:0000259" key="8">
    <source>
        <dbReference type="PROSITE" id="PS51886"/>
    </source>
</evidence>
<dbReference type="SMART" id="SM00179">
    <property type="entry name" value="EGF_CA"/>
    <property type="match status" value="2"/>
</dbReference>
<evidence type="ECO:0000256" key="5">
    <source>
        <dbReference type="ARBA" id="ARBA00023180"/>
    </source>
</evidence>
<evidence type="ECO:0000256" key="3">
    <source>
        <dbReference type="ARBA" id="ARBA00022737"/>
    </source>
</evidence>
<keyword evidence="4 6" id="KW-1015">Disulfide bond</keyword>
<dbReference type="Pfam" id="PF00008">
    <property type="entry name" value="EGF"/>
    <property type="match status" value="1"/>
</dbReference>
<evidence type="ECO:0000256" key="1">
    <source>
        <dbReference type="ARBA" id="ARBA00022536"/>
    </source>
</evidence>
<evidence type="ECO:0000259" key="7">
    <source>
        <dbReference type="PROSITE" id="PS50026"/>
    </source>
</evidence>
<dbReference type="FunFam" id="2.10.25.10:FF:000185">
    <property type="entry name" value="basement membrane-specific heparan sulfate proteoglycan core protein-like"/>
    <property type="match status" value="1"/>
</dbReference>
<evidence type="ECO:0000313" key="10">
    <source>
        <dbReference type="Proteomes" id="UP000225706"/>
    </source>
</evidence>
<gene>
    <name evidence="9" type="primary">EGF1</name>
    <name evidence="9" type="ORF">AWC38_SpisGene12732</name>
</gene>
<name>A0A2B4S2L2_STYPI</name>
<dbReference type="CDD" id="cd00054">
    <property type="entry name" value="EGF_CA"/>
    <property type="match status" value="2"/>
</dbReference>
<comment type="caution">
    <text evidence="6">Lacks conserved residue(s) required for the propagation of feature annotation.</text>
</comment>
<dbReference type="Pfam" id="PF12661">
    <property type="entry name" value="hEGF"/>
    <property type="match status" value="1"/>
</dbReference>
<feature type="disulfide bond" evidence="6">
    <location>
        <begin position="106"/>
        <end position="123"/>
    </location>
</feature>
<dbReference type="InterPro" id="IPR000152">
    <property type="entry name" value="EGF-type_Asp/Asn_hydroxyl_site"/>
</dbReference>
<keyword evidence="3" id="KW-0677">Repeat</keyword>
<dbReference type="InterPro" id="IPR013032">
    <property type="entry name" value="EGF-like_CS"/>
</dbReference>
<dbReference type="PRINTS" id="PR00010">
    <property type="entry name" value="EGFBLOOD"/>
</dbReference>
<evidence type="ECO:0000313" key="9">
    <source>
        <dbReference type="EMBL" id="PFX22725.1"/>
    </source>
</evidence>
<dbReference type="OrthoDB" id="5986392at2759"/>
<dbReference type="PROSITE" id="PS01187">
    <property type="entry name" value="EGF_CA"/>
    <property type="match status" value="1"/>
</dbReference>
<dbReference type="GO" id="GO:0005509">
    <property type="term" value="F:calcium ion binding"/>
    <property type="evidence" value="ECO:0007669"/>
    <property type="project" value="InterPro"/>
</dbReference>
<dbReference type="SUPFAM" id="SSF57196">
    <property type="entry name" value="EGF/Laminin"/>
    <property type="match status" value="2"/>
</dbReference>
<protein>
    <submittedName>
        <fullName evidence="9">Fibropellin-1</fullName>
    </submittedName>
</protein>
<feature type="domain" description="TLDc" evidence="8">
    <location>
        <begin position="183"/>
        <end position="363"/>
    </location>
</feature>
<dbReference type="PROSITE" id="PS51886">
    <property type="entry name" value="TLDC"/>
    <property type="match status" value="1"/>
</dbReference>
<keyword evidence="2" id="KW-0732">Signal</keyword>
<dbReference type="InterPro" id="IPR018097">
    <property type="entry name" value="EGF_Ca-bd_CS"/>
</dbReference>
<dbReference type="STRING" id="50429.A0A2B4S2L2"/>
<sequence length="363" mass="40382">MLELALNRDSSDSEGLLLIMMVEETFRHLNITGIISARVEDGDECGFACAANPKCFSYNLEANISVTGTGLCELLPSDKYNNSDKFIKSRRFHHYSIKSRCSSGPCQNRGTCVTQYDNNSYVCVCAIGFTGKDCQINIDDCKNDPCQNNGTCIDRVNGFDCRCPPGFSGSRCELEIGISIMSTILSDNTDFLRNLSHFLTPAVGKTSRWLLCHRASTHGWAASTFHTRCDNKDHTVTIIKNGQYVFGGYTDIPWDSSPHGSYGTTTNAFIFSLRNKEELRPFKSMVLQKKYAIFRALGYGPTFGDGHDIHISDNANRNDRSYTKFANASNGYYETPKGVKDPSTVLAGTQNFSPDDWEVFYLG</sequence>
<dbReference type="SMART" id="SM00181">
    <property type="entry name" value="EGF"/>
    <property type="match status" value="2"/>
</dbReference>